<keyword evidence="3" id="KW-1185">Reference proteome</keyword>
<reference evidence="2 3" key="1">
    <citation type="journal article" date="2007" name="Nature">
        <title>Evolution of genes and genomes on the Drosophila phylogeny.</title>
        <authorList>
            <consortium name="Drosophila 12 Genomes Consortium"/>
            <person name="Clark A.G."/>
            <person name="Eisen M.B."/>
            <person name="Smith D.R."/>
            <person name="Bergman C.M."/>
            <person name="Oliver B."/>
            <person name="Markow T.A."/>
            <person name="Kaufman T.C."/>
            <person name="Kellis M."/>
            <person name="Gelbart W."/>
            <person name="Iyer V.N."/>
            <person name="Pollard D.A."/>
            <person name="Sackton T.B."/>
            <person name="Larracuente A.M."/>
            <person name="Singh N.D."/>
            <person name="Abad J.P."/>
            <person name="Abt D.N."/>
            <person name="Adryan B."/>
            <person name="Aguade M."/>
            <person name="Akashi H."/>
            <person name="Anderson W.W."/>
            <person name="Aquadro C.F."/>
            <person name="Ardell D.H."/>
            <person name="Arguello R."/>
            <person name="Artieri C.G."/>
            <person name="Barbash D.A."/>
            <person name="Barker D."/>
            <person name="Barsanti P."/>
            <person name="Batterham P."/>
            <person name="Batzoglou S."/>
            <person name="Begun D."/>
            <person name="Bhutkar A."/>
            <person name="Blanco E."/>
            <person name="Bosak S.A."/>
            <person name="Bradley R.K."/>
            <person name="Brand A.D."/>
            <person name="Brent M.R."/>
            <person name="Brooks A.N."/>
            <person name="Brown R.H."/>
            <person name="Butlin R.K."/>
            <person name="Caggese C."/>
            <person name="Calvi B.R."/>
            <person name="Bernardo de Carvalho A."/>
            <person name="Caspi A."/>
            <person name="Castrezana S."/>
            <person name="Celniker S.E."/>
            <person name="Chang J.L."/>
            <person name="Chapple C."/>
            <person name="Chatterji S."/>
            <person name="Chinwalla A."/>
            <person name="Civetta A."/>
            <person name="Clifton S.W."/>
            <person name="Comeron J.M."/>
            <person name="Costello J.C."/>
            <person name="Coyne J.A."/>
            <person name="Daub J."/>
            <person name="David R.G."/>
            <person name="Delcher A.L."/>
            <person name="Delehaunty K."/>
            <person name="Do C.B."/>
            <person name="Ebling H."/>
            <person name="Edwards K."/>
            <person name="Eickbush T."/>
            <person name="Evans J.D."/>
            <person name="Filipski A."/>
            <person name="Findeiss S."/>
            <person name="Freyhult E."/>
            <person name="Fulton L."/>
            <person name="Fulton R."/>
            <person name="Garcia A.C."/>
            <person name="Gardiner A."/>
            <person name="Garfield D.A."/>
            <person name="Garvin B.E."/>
            <person name="Gibson G."/>
            <person name="Gilbert D."/>
            <person name="Gnerre S."/>
            <person name="Godfrey J."/>
            <person name="Good R."/>
            <person name="Gotea V."/>
            <person name="Gravely B."/>
            <person name="Greenberg A.J."/>
            <person name="Griffiths-Jones S."/>
            <person name="Gross S."/>
            <person name="Guigo R."/>
            <person name="Gustafson E.A."/>
            <person name="Haerty W."/>
            <person name="Hahn M.W."/>
            <person name="Halligan D.L."/>
            <person name="Halpern A.L."/>
            <person name="Halter G.M."/>
            <person name="Han M.V."/>
            <person name="Heger A."/>
            <person name="Hillier L."/>
            <person name="Hinrichs A.S."/>
            <person name="Holmes I."/>
            <person name="Hoskins R.A."/>
            <person name="Hubisz M.J."/>
            <person name="Hultmark D."/>
            <person name="Huntley M.A."/>
            <person name="Jaffe D.B."/>
            <person name="Jagadeeshan S."/>
            <person name="Jeck W.R."/>
            <person name="Johnson J."/>
            <person name="Jones C.D."/>
            <person name="Jordan W.C."/>
            <person name="Karpen G.H."/>
            <person name="Kataoka E."/>
            <person name="Keightley P.D."/>
            <person name="Kheradpour P."/>
            <person name="Kirkness E.F."/>
            <person name="Koerich L.B."/>
            <person name="Kristiansen K."/>
            <person name="Kudrna D."/>
            <person name="Kulathinal R.J."/>
            <person name="Kumar S."/>
            <person name="Kwok R."/>
            <person name="Lander E."/>
            <person name="Langley C.H."/>
            <person name="Lapoint R."/>
            <person name="Lazzaro B.P."/>
            <person name="Lee S.J."/>
            <person name="Levesque L."/>
            <person name="Li R."/>
            <person name="Lin C.F."/>
            <person name="Lin M.F."/>
            <person name="Lindblad-Toh K."/>
            <person name="Llopart A."/>
            <person name="Long M."/>
            <person name="Low L."/>
            <person name="Lozovsky E."/>
            <person name="Lu J."/>
            <person name="Luo M."/>
            <person name="Machado C.A."/>
            <person name="Makalowski W."/>
            <person name="Marzo M."/>
            <person name="Matsuda M."/>
            <person name="Matzkin L."/>
            <person name="McAllister B."/>
            <person name="McBride C.S."/>
            <person name="McKernan B."/>
            <person name="McKernan K."/>
            <person name="Mendez-Lago M."/>
            <person name="Minx P."/>
            <person name="Mollenhauer M.U."/>
            <person name="Montooth K."/>
            <person name="Mount S.M."/>
            <person name="Mu X."/>
            <person name="Myers E."/>
            <person name="Negre B."/>
            <person name="Newfeld S."/>
            <person name="Nielsen R."/>
            <person name="Noor M.A."/>
            <person name="O'Grady P."/>
            <person name="Pachter L."/>
            <person name="Papaceit M."/>
            <person name="Parisi M.J."/>
            <person name="Parisi M."/>
            <person name="Parts L."/>
            <person name="Pedersen J.S."/>
            <person name="Pesole G."/>
            <person name="Phillippy A.M."/>
            <person name="Ponting C.P."/>
            <person name="Pop M."/>
            <person name="Porcelli D."/>
            <person name="Powell J.R."/>
            <person name="Prohaska S."/>
            <person name="Pruitt K."/>
            <person name="Puig M."/>
            <person name="Quesneville H."/>
            <person name="Ram K.R."/>
            <person name="Rand D."/>
            <person name="Rasmussen M.D."/>
            <person name="Reed L.K."/>
            <person name="Reenan R."/>
            <person name="Reily A."/>
            <person name="Remington K.A."/>
            <person name="Rieger T.T."/>
            <person name="Ritchie M.G."/>
            <person name="Robin C."/>
            <person name="Rogers Y.H."/>
            <person name="Rohde C."/>
            <person name="Rozas J."/>
            <person name="Rubenfield M.J."/>
            <person name="Ruiz A."/>
            <person name="Russo S."/>
            <person name="Salzberg S.L."/>
            <person name="Sanchez-Gracia A."/>
            <person name="Saranga D.J."/>
            <person name="Sato H."/>
            <person name="Schaeffer S.W."/>
            <person name="Schatz M.C."/>
            <person name="Schlenke T."/>
            <person name="Schwartz R."/>
            <person name="Segarra C."/>
            <person name="Singh R.S."/>
            <person name="Sirot L."/>
            <person name="Sirota M."/>
            <person name="Sisneros N.B."/>
            <person name="Smith C.D."/>
            <person name="Smith T.F."/>
            <person name="Spieth J."/>
            <person name="Stage D.E."/>
            <person name="Stark A."/>
            <person name="Stephan W."/>
            <person name="Strausberg R.L."/>
            <person name="Strempel S."/>
            <person name="Sturgill D."/>
            <person name="Sutton G."/>
            <person name="Sutton G.G."/>
            <person name="Tao W."/>
            <person name="Teichmann S."/>
            <person name="Tobari Y.N."/>
            <person name="Tomimura Y."/>
            <person name="Tsolas J.M."/>
            <person name="Valente V.L."/>
            <person name="Venter E."/>
            <person name="Venter J.C."/>
            <person name="Vicario S."/>
            <person name="Vieira F.G."/>
            <person name="Vilella A.J."/>
            <person name="Villasante A."/>
            <person name="Walenz B."/>
            <person name="Wang J."/>
            <person name="Wasserman M."/>
            <person name="Watts T."/>
            <person name="Wilson D."/>
            <person name="Wilson R.K."/>
            <person name="Wing R.A."/>
            <person name="Wolfner M.F."/>
            <person name="Wong A."/>
            <person name="Wong G.K."/>
            <person name="Wu C.I."/>
            <person name="Wu G."/>
            <person name="Yamamoto D."/>
            <person name="Yang H.P."/>
            <person name="Yang S.P."/>
            <person name="Yorke J.A."/>
            <person name="Yoshida K."/>
            <person name="Zdobnov E."/>
            <person name="Zhang P."/>
            <person name="Zhang Y."/>
            <person name="Zimin A.V."/>
            <person name="Baldwin J."/>
            <person name="Abdouelleil A."/>
            <person name="Abdulkadir J."/>
            <person name="Abebe A."/>
            <person name="Abera B."/>
            <person name="Abreu J."/>
            <person name="Acer S.C."/>
            <person name="Aftuck L."/>
            <person name="Alexander A."/>
            <person name="An P."/>
            <person name="Anderson E."/>
            <person name="Anderson S."/>
            <person name="Arachi H."/>
            <person name="Azer M."/>
            <person name="Bachantsang P."/>
            <person name="Barry A."/>
            <person name="Bayul T."/>
            <person name="Berlin A."/>
            <person name="Bessette D."/>
            <person name="Bloom T."/>
            <person name="Blye J."/>
            <person name="Boguslavskiy L."/>
            <person name="Bonnet C."/>
            <person name="Boukhgalter B."/>
            <person name="Bourzgui I."/>
            <person name="Brown A."/>
            <person name="Cahill P."/>
            <person name="Channer S."/>
            <person name="Cheshatsang Y."/>
            <person name="Chuda L."/>
            <person name="Citroen M."/>
            <person name="Collymore A."/>
            <person name="Cooke P."/>
            <person name="Costello M."/>
            <person name="D'Aco K."/>
            <person name="Daza R."/>
            <person name="De Haan G."/>
            <person name="DeGray S."/>
            <person name="DeMaso C."/>
            <person name="Dhargay N."/>
            <person name="Dooley K."/>
            <person name="Dooley E."/>
            <person name="Doricent M."/>
            <person name="Dorje P."/>
            <person name="Dorjee K."/>
            <person name="Dupes A."/>
            <person name="Elong R."/>
            <person name="Falk J."/>
            <person name="Farina A."/>
            <person name="Faro S."/>
            <person name="Ferguson D."/>
            <person name="Fisher S."/>
            <person name="Foley C.D."/>
            <person name="Franke A."/>
            <person name="Friedrich D."/>
            <person name="Gadbois L."/>
            <person name="Gearin G."/>
            <person name="Gearin C.R."/>
            <person name="Giannoukos G."/>
            <person name="Goode T."/>
            <person name="Graham J."/>
            <person name="Grandbois E."/>
            <person name="Grewal S."/>
            <person name="Gyaltsen K."/>
            <person name="Hafez N."/>
            <person name="Hagos B."/>
            <person name="Hall J."/>
            <person name="Henson C."/>
            <person name="Hollinger A."/>
            <person name="Honan T."/>
            <person name="Huard M.D."/>
            <person name="Hughes L."/>
            <person name="Hurhula B."/>
            <person name="Husby M.E."/>
            <person name="Kamat A."/>
            <person name="Kanga B."/>
            <person name="Kashin S."/>
            <person name="Khazanovich D."/>
            <person name="Kisner P."/>
            <person name="Lance K."/>
            <person name="Lara M."/>
            <person name="Lee W."/>
            <person name="Lennon N."/>
            <person name="Letendre F."/>
            <person name="LeVine R."/>
            <person name="Lipovsky A."/>
            <person name="Liu X."/>
            <person name="Liu J."/>
            <person name="Liu S."/>
            <person name="Lokyitsang T."/>
            <person name="Lokyitsang Y."/>
            <person name="Lubonja R."/>
            <person name="Lui A."/>
            <person name="MacDonald P."/>
            <person name="Magnisalis V."/>
            <person name="Maru K."/>
            <person name="Matthews C."/>
            <person name="McCusker W."/>
            <person name="McDonough S."/>
            <person name="Mehta T."/>
            <person name="Meldrim J."/>
            <person name="Meneus L."/>
            <person name="Mihai O."/>
            <person name="Mihalev A."/>
            <person name="Mihova T."/>
            <person name="Mittelman R."/>
            <person name="Mlenga V."/>
            <person name="Montmayeur A."/>
            <person name="Mulrain L."/>
            <person name="Navidi A."/>
            <person name="Naylor J."/>
            <person name="Negash T."/>
            <person name="Nguyen T."/>
            <person name="Nguyen N."/>
            <person name="Nicol R."/>
            <person name="Norbu C."/>
            <person name="Norbu N."/>
            <person name="Novod N."/>
            <person name="O'Neill B."/>
            <person name="Osman S."/>
            <person name="Markiewicz E."/>
            <person name="Oyono O.L."/>
            <person name="Patti C."/>
            <person name="Phunkhang P."/>
            <person name="Pierre F."/>
            <person name="Priest M."/>
            <person name="Raghuraman S."/>
            <person name="Rege F."/>
            <person name="Reyes R."/>
            <person name="Rise C."/>
            <person name="Rogov P."/>
            <person name="Ross K."/>
            <person name="Ryan E."/>
            <person name="Settipalli S."/>
            <person name="Shea T."/>
            <person name="Sherpa N."/>
            <person name="Shi L."/>
            <person name="Shih D."/>
            <person name="Sparrow T."/>
            <person name="Spaulding J."/>
            <person name="Stalker J."/>
            <person name="Stange-Thomann N."/>
            <person name="Stavropoulos S."/>
            <person name="Stone C."/>
            <person name="Strader C."/>
            <person name="Tesfaye S."/>
            <person name="Thomson T."/>
            <person name="Thoulutsang Y."/>
            <person name="Thoulutsang D."/>
            <person name="Topham K."/>
            <person name="Topping I."/>
            <person name="Tsamla T."/>
            <person name="Vassiliev H."/>
            <person name="Vo A."/>
            <person name="Wangchuk T."/>
            <person name="Wangdi T."/>
            <person name="Weiand M."/>
            <person name="Wilkinson J."/>
            <person name="Wilson A."/>
            <person name="Yadav S."/>
            <person name="Young G."/>
            <person name="Yu Q."/>
            <person name="Zembek L."/>
            <person name="Zhong D."/>
            <person name="Zimmer A."/>
            <person name="Zwirko Z."/>
            <person name="Jaffe D.B."/>
            <person name="Alvarez P."/>
            <person name="Brockman W."/>
            <person name="Butler J."/>
            <person name="Chin C."/>
            <person name="Gnerre S."/>
            <person name="Grabherr M."/>
            <person name="Kleber M."/>
            <person name="Mauceli E."/>
            <person name="MacCallum I."/>
        </authorList>
    </citation>
    <scope>NUCLEOTIDE SEQUENCE [LARGE SCALE GENOMIC DNA]</scope>
    <source>
        <strain evidence="3">Tucson 14030-0811.24</strain>
    </source>
</reference>
<sequence length="335" mass="37889">MLTVQLIMQSGKPLVMKLPISATTYELKTEIQSLLNIQPETLKLSVSDVTLADLDLIVEVTALGGNESVRPIMSCYDGNNFVGQIMVEHVLVDSQSSSDSSFETVSSDSSQLSLSETKRFKKDLKSSEESVQSPSYGCMKEACGMGGCGIKARPRPVKSEIEMEPYVINGQRPPFVNILPENRQFVVVVSSSECEKPFCDLLEEFFGFVLDYRNVRCLNFNEVTPVTEYDGRLFIAAADEDTMEWVERNVCAMESYGAVSLINFLHLTVARVKWPKVENCLERIFTLLERQNSDINTEKWAVVEIWMDADSVDIIKQRCNRLKLSFWMIVFEFCD</sequence>
<dbReference type="CDD" id="cd17039">
    <property type="entry name" value="Ubl_ubiquitin_like"/>
    <property type="match status" value="1"/>
</dbReference>
<name>A0A0Q9WWC4_DROWI</name>
<dbReference type="EMBL" id="CH964272">
    <property type="protein sequence ID" value="KRG00069.1"/>
    <property type="molecule type" value="Genomic_DNA"/>
</dbReference>
<dbReference type="AlphaFoldDB" id="A0A0Q9WWC4"/>
<dbReference type="InterPro" id="IPR029071">
    <property type="entry name" value="Ubiquitin-like_domsf"/>
</dbReference>
<dbReference type="SUPFAM" id="SSF54236">
    <property type="entry name" value="Ubiquitin-like"/>
    <property type="match status" value="1"/>
</dbReference>
<dbReference type="InParanoid" id="A0A0Q9WWC4"/>
<protein>
    <recommendedName>
        <fullName evidence="1">DUF4780 domain-containing protein</fullName>
    </recommendedName>
</protein>
<dbReference type="Pfam" id="PF16012">
    <property type="entry name" value="DUF4780"/>
    <property type="match status" value="1"/>
</dbReference>
<evidence type="ECO:0000313" key="3">
    <source>
        <dbReference type="Proteomes" id="UP000007798"/>
    </source>
</evidence>
<proteinExistence type="predicted"/>
<dbReference type="Proteomes" id="UP000007798">
    <property type="component" value="Unassembled WGS sequence"/>
</dbReference>
<feature type="domain" description="DUF4780" evidence="1">
    <location>
        <begin position="181"/>
        <end position="331"/>
    </location>
</feature>
<dbReference type="OrthoDB" id="7864069at2759"/>
<dbReference type="InterPro" id="IPR031961">
    <property type="entry name" value="DUF4780"/>
</dbReference>
<evidence type="ECO:0000313" key="2">
    <source>
        <dbReference type="EMBL" id="KRG00069.1"/>
    </source>
</evidence>
<organism evidence="2 3">
    <name type="scientific">Drosophila willistoni</name>
    <name type="common">Fruit fly</name>
    <dbReference type="NCBI Taxonomy" id="7260"/>
    <lineage>
        <taxon>Eukaryota</taxon>
        <taxon>Metazoa</taxon>
        <taxon>Ecdysozoa</taxon>
        <taxon>Arthropoda</taxon>
        <taxon>Hexapoda</taxon>
        <taxon>Insecta</taxon>
        <taxon>Pterygota</taxon>
        <taxon>Neoptera</taxon>
        <taxon>Endopterygota</taxon>
        <taxon>Diptera</taxon>
        <taxon>Brachycera</taxon>
        <taxon>Muscomorpha</taxon>
        <taxon>Ephydroidea</taxon>
        <taxon>Drosophilidae</taxon>
        <taxon>Drosophila</taxon>
        <taxon>Sophophora</taxon>
    </lineage>
</organism>
<dbReference type="FunCoup" id="A0A0Q9WWC4">
    <property type="interactions" value="9"/>
</dbReference>
<accession>A0A0Q9WWC4</accession>
<gene>
    <name evidence="2" type="primary">Dwil\GK27334</name>
    <name evidence="2" type="ORF">Dwil_GK27334</name>
</gene>
<evidence type="ECO:0000259" key="1">
    <source>
        <dbReference type="Pfam" id="PF16012"/>
    </source>
</evidence>